<dbReference type="AlphaFoldDB" id="S8DQW6"/>
<proteinExistence type="predicted"/>
<gene>
    <name evidence="3" type="ORF">FOMPIDRAFT_1055799</name>
</gene>
<dbReference type="InterPro" id="IPR004875">
    <property type="entry name" value="DDE_SF_endonuclease_dom"/>
</dbReference>
<evidence type="ECO:0000313" key="4">
    <source>
        <dbReference type="Proteomes" id="UP000015241"/>
    </source>
</evidence>
<evidence type="ECO:0000259" key="2">
    <source>
        <dbReference type="Pfam" id="PF03184"/>
    </source>
</evidence>
<dbReference type="Proteomes" id="UP000015241">
    <property type="component" value="Unassembled WGS sequence"/>
</dbReference>
<feature type="compositionally biased region" description="Basic and acidic residues" evidence="1">
    <location>
        <begin position="253"/>
        <end position="266"/>
    </location>
</feature>
<dbReference type="GO" id="GO:0005634">
    <property type="term" value="C:nucleus"/>
    <property type="evidence" value="ECO:0007669"/>
    <property type="project" value="TreeGrafter"/>
</dbReference>
<dbReference type="EMBL" id="KE504264">
    <property type="protein sequence ID" value="EPS93623.1"/>
    <property type="molecule type" value="Genomic_DNA"/>
</dbReference>
<feature type="region of interest" description="Disordered" evidence="1">
    <location>
        <begin position="1"/>
        <end position="21"/>
    </location>
</feature>
<keyword evidence="4" id="KW-1185">Reference proteome</keyword>
<organism evidence="3 4">
    <name type="scientific">Fomitopsis schrenkii</name>
    <name type="common">Brown rot fungus</name>
    <dbReference type="NCBI Taxonomy" id="2126942"/>
    <lineage>
        <taxon>Eukaryota</taxon>
        <taxon>Fungi</taxon>
        <taxon>Dikarya</taxon>
        <taxon>Basidiomycota</taxon>
        <taxon>Agaricomycotina</taxon>
        <taxon>Agaricomycetes</taxon>
        <taxon>Polyporales</taxon>
        <taxon>Fomitopsis</taxon>
    </lineage>
</organism>
<sequence>MPSSNQTTGKKTSGQQPPGLSTAFRARVDHLAALLRNLPSSLPQDPTQSLYQFALDADFEKEEGTFAAFSRTLEHAFHTHTLRHDEPILFTERGQRCMDLVRFFKTATRLMSSGERETIKTAWLERLIRGAKETGATIPKKRRLIISSSEDEHEDEEQAPAPIHKFFAPIARPRQAPATINLVSSESEDDSHTMARTSPKHPARRPKAPRKRKRHVQSGSDSESDVAQPGSSITSKPPPAKQAKLDIFGWKPMTREEAHEKSRKELMASNARSAALMKREEEQRKAKADHKREVDRLRQQRHRAKKTATKKSRLRKASLTTHAHKPPQEIPNLAEISRPHGMAWKAARNGKKGGVTEQRHTRTNWFHPFLWAHINNVAPRVGWSATLIARTLQRDQLELFSRLSKGTVQRWLSKHGKRWSKRTLQSVENRRVLTASGRAGILAKYPDLVEAAKTRFLDMRKLGIPISRVLGRSILLALIKSSQPALLETFKCSEHFVGDFFCSVLGWSVRKGTRAAAHIPANADELCERAFFRIVHIVVMYDVPAALIVGMDQTGVYVLPNNNVTYAETGSRQVDVAAKDEKRAYTLCVATSADGDILPFQQIWSGQTSRSLPEREADGMNDALGHGFHFAFAASSKKTSHFSTLKTMKEWMVHILKPYIEHKIQELNLPDDQKAILVIDCYPVHTSEDFRLYVWNEFPNIFLIFIPANCTGIFQPADIGLNRVIKHRLRQSALEFLVESHTAQISKGLTPEQVKITTSIKTLRDASVAPLVSIYNFFDSFAGKTVIRRAWEKCAVKEWNLSAECITGRKAKAAWREYLRKDETLRKEIEGRVGNLDALIAEDLDEENDEADEPYDDTDVPLRAVVQQALGVDLVEVDDHGRGFCTPSSGITERAEDQGLQSGGDEENIWAYNDAGELWKGGSGALANDGRVHSE</sequence>
<dbReference type="Pfam" id="PF03184">
    <property type="entry name" value="DDE_1"/>
    <property type="match status" value="1"/>
</dbReference>
<feature type="compositionally biased region" description="Basic residues" evidence="1">
    <location>
        <begin position="198"/>
        <end position="216"/>
    </location>
</feature>
<feature type="region of interest" description="Disordered" evidence="1">
    <location>
        <begin position="184"/>
        <end position="325"/>
    </location>
</feature>
<evidence type="ECO:0000256" key="1">
    <source>
        <dbReference type="SAM" id="MobiDB-lite"/>
    </source>
</evidence>
<feature type="compositionally biased region" description="Basic residues" evidence="1">
    <location>
        <begin position="299"/>
        <end position="316"/>
    </location>
</feature>
<dbReference type="eggNOG" id="ENOG502SAWU">
    <property type="taxonomic scope" value="Eukaryota"/>
</dbReference>
<dbReference type="PANTHER" id="PTHR19303">
    <property type="entry name" value="TRANSPOSON"/>
    <property type="match status" value="1"/>
</dbReference>
<feature type="compositionally biased region" description="Basic and acidic residues" evidence="1">
    <location>
        <begin position="277"/>
        <end position="298"/>
    </location>
</feature>
<feature type="compositionally biased region" description="Polar residues" evidence="1">
    <location>
        <begin position="1"/>
        <end position="19"/>
    </location>
</feature>
<dbReference type="HOGENOM" id="CLU_013992_0_0_1"/>
<dbReference type="GO" id="GO:0003677">
    <property type="term" value="F:DNA binding"/>
    <property type="evidence" value="ECO:0007669"/>
    <property type="project" value="TreeGrafter"/>
</dbReference>
<dbReference type="InParanoid" id="S8DQW6"/>
<accession>S8DQW6</accession>
<feature type="region of interest" description="Disordered" evidence="1">
    <location>
        <begin position="885"/>
        <end position="905"/>
    </location>
</feature>
<protein>
    <recommendedName>
        <fullName evidence="2">DDE-1 domain-containing protein</fullName>
    </recommendedName>
</protein>
<dbReference type="InterPro" id="IPR050863">
    <property type="entry name" value="CenT-Element_Derived"/>
</dbReference>
<reference evidence="3 4" key="1">
    <citation type="journal article" date="2012" name="Science">
        <title>The Paleozoic origin of enzymatic lignin decomposition reconstructed from 31 fungal genomes.</title>
        <authorList>
            <person name="Floudas D."/>
            <person name="Binder M."/>
            <person name="Riley R."/>
            <person name="Barry K."/>
            <person name="Blanchette R.A."/>
            <person name="Henrissat B."/>
            <person name="Martinez A.T."/>
            <person name="Otillar R."/>
            <person name="Spatafora J.W."/>
            <person name="Yadav J.S."/>
            <person name="Aerts A."/>
            <person name="Benoit I."/>
            <person name="Boyd A."/>
            <person name="Carlson A."/>
            <person name="Copeland A."/>
            <person name="Coutinho P.M."/>
            <person name="de Vries R.P."/>
            <person name="Ferreira P."/>
            <person name="Findley K."/>
            <person name="Foster B."/>
            <person name="Gaskell J."/>
            <person name="Glotzer D."/>
            <person name="Gorecki P."/>
            <person name="Heitman J."/>
            <person name="Hesse C."/>
            <person name="Hori C."/>
            <person name="Igarashi K."/>
            <person name="Jurgens J.A."/>
            <person name="Kallen N."/>
            <person name="Kersten P."/>
            <person name="Kohler A."/>
            <person name="Kuees U."/>
            <person name="Kumar T.K.A."/>
            <person name="Kuo A."/>
            <person name="LaButti K."/>
            <person name="Larrondo L.F."/>
            <person name="Lindquist E."/>
            <person name="Ling A."/>
            <person name="Lombard V."/>
            <person name="Lucas S."/>
            <person name="Lundell T."/>
            <person name="Martin R."/>
            <person name="McLaughlin D.J."/>
            <person name="Morgenstern I."/>
            <person name="Morin E."/>
            <person name="Murat C."/>
            <person name="Nagy L.G."/>
            <person name="Nolan M."/>
            <person name="Ohm R.A."/>
            <person name="Patyshakuliyeva A."/>
            <person name="Rokas A."/>
            <person name="Ruiz-Duenas F.J."/>
            <person name="Sabat G."/>
            <person name="Salamov A."/>
            <person name="Samejima M."/>
            <person name="Schmutz J."/>
            <person name="Slot J.C."/>
            <person name="St John F."/>
            <person name="Stenlid J."/>
            <person name="Sun H."/>
            <person name="Sun S."/>
            <person name="Syed K."/>
            <person name="Tsang A."/>
            <person name="Wiebenga A."/>
            <person name="Young D."/>
            <person name="Pisabarro A."/>
            <person name="Eastwood D.C."/>
            <person name="Martin F."/>
            <person name="Cullen D."/>
            <person name="Grigoriev I.V."/>
            <person name="Hibbett D.S."/>
        </authorList>
    </citation>
    <scope>NUCLEOTIDE SEQUENCE</scope>
    <source>
        <strain evidence="4">FP-58527</strain>
    </source>
</reference>
<feature type="domain" description="DDE-1" evidence="2">
    <location>
        <begin position="586"/>
        <end position="758"/>
    </location>
</feature>
<name>S8DQW6_FOMSC</name>
<evidence type="ECO:0000313" key="3">
    <source>
        <dbReference type="EMBL" id="EPS93623.1"/>
    </source>
</evidence>
<dbReference type="OrthoDB" id="3341102at2759"/>
<dbReference type="PANTHER" id="PTHR19303:SF73">
    <property type="entry name" value="PROTEIN PDC2"/>
    <property type="match status" value="1"/>
</dbReference>